<sequence>MLRLPTFIELAAMPDTYLDETRDLLRDYVRVLHFVGAARETRLGATRLRSHDQRAGSAMTADEFLSQAREIYDRLDHSDFSTILADRQHRSARRGINGHLALEMGEG</sequence>
<dbReference type="EMBL" id="JBBHLI010000017">
    <property type="protein sequence ID" value="MEK9502904.1"/>
    <property type="molecule type" value="Genomic_DNA"/>
</dbReference>
<organism evidence="1 2">
    <name type="scientific">Gaopeijia maritima</name>
    <dbReference type="NCBI Taxonomy" id="3119007"/>
    <lineage>
        <taxon>Bacteria</taxon>
        <taxon>Pseudomonadati</taxon>
        <taxon>Gemmatimonadota</taxon>
        <taxon>Longimicrobiia</taxon>
        <taxon>Gaopeijiales</taxon>
        <taxon>Gaopeijiaceae</taxon>
        <taxon>Gaopeijia</taxon>
    </lineage>
</organism>
<keyword evidence="2" id="KW-1185">Reference proteome</keyword>
<reference evidence="1 2" key="1">
    <citation type="submission" date="2024-02" db="EMBL/GenBank/DDBJ databases">
        <title>A novel Gemmatimonadota bacterium.</title>
        <authorList>
            <person name="Du Z.-J."/>
            <person name="Ye Y.-Q."/>
        </authorList>
    </citation>
    <scope>NUCLEOTIDE SEQUENCE [LARGE SCALE GENOMIC DNA]</scope>
    <source>
        <strain evidence="1 2">DH-20</strain>
    </source>
</reference>
<proteinExistence type="predicted"/>
<evidence type="ECO:0000313" key="2">
    <source>
        <dbReference type="Proteomes" id="UP001484239"/>
    </source>
</evidence>
<evidence type="ECO:0000313" key="1">
    <source>
        <dbReference type="EMBL" id="MEK9502904.1"/>
    </source>
</evidence>
<comment type="caution">
    <text evidence="1">The sequence shown here is derived from an EMBL/GenBank/DDBJ whole genome shotgun (WGS) entry which is preliminary data.</text>
</comment>
<protein>
    <submittedName>
        <fullName evidence="1">Uncharacterized protein</fullName>
    </submittedName>
</protein>
<dbReference type="Proteomes" id="UP001484239">
    <property type="component" value="Unassembled WGS sequence"/>
</dbReference>
<accession>A0ABU9EDR3</accession>
<dbReference type="RefSeq" id="WP_405277597.1">
    <property type="nucleotide sequence ID" value="NZ_JBBHLI010000017.1"/>
</dbReference>
<name>A0ABU9EDR3_9BACT</name>
<gene>
    <name evidence="1" type="ORF">WI372_18050</name>
</gene>